<evidence type="ECO:0000313" key="2">
    <source>
        <dbReference type="EMBL" id="RIV42156.1"/>
    </source>
</evidence>
<accession>A0A3A1NCU4</accession>
<feature type="domain" description="BioF2-like acetyltransferase" evidence="1">
    <location>
        <begin position="122"/>
        <end position="270"/>
    </location>
</feature>
<evidence type="ECO:0000259" key="1">
    <source>
        <dbReference type="Pfam" id="PF13480"/>
    </source>
</evidence>
<keyword evidence="2" id="KW-0808">Transferase</keyword>
<reference evidence="3 5" key="2">
    <citation type="submission" date="2019-07" db="EMBL/GenBank/DDBJ databases">
        <title>Draft genome of two Muricauda strains isolated from deep sea.</title>
        <authorList>
            <person name="Sun C."/>
        </authorList>
    </citation>
    <scope>NUCLEOTIDE SEQUENCE [LARGE SCALE GENOMIC DNA]</scope>
    <source>
        <strain evidence="3 5">72</strain>
    </source>
</reference>
<name>A0A3A1NCU4_9FLAO</name>
<dbReference type="EMBL" id="VNWK01000036">
    <property type="protein sequence ID" value="TXJ91044.1"/>
    <property type="molecule type" value="Genomic_DNA"/>
</dbReference>
<dbReference type="Proteomes" id="UP000266691">
    <property type="component" value="Unassembled WGS sequence"/>
</dbReference>
<dbReference type="EMBL" id="QXFI01000036">
    <property type="protein sequence ID" value="RIV42156.1"/>
    <property type="molecule type" value="Genomic_DNA"/>
</dbReference>
<dbReference type="Gene3D" id="3.40.630.30">
    <property type="match status" value="1"/>
</dbReference>
<dbReference type="InterPro" id="IPR038740">
    <property type="entry name" value="BioF2-like_GNAT_dom"/>
</dbReference>
<dbReference type="AlphaFoldDB" id="A0A3A1NCU4"/>
<protein>
    <submittedName>
        <fullName evidence="2">GNAT family N-acetyltransferase</fullName>
    </submittedName>
</protein>
<proteinExistence type="predicted"/>
<evidence type="ECO:0000313" key="5">
    <source>
        <dbReference type="Proteomes" id="UP000321621"/>
    </source>
</evidence>
<dbReference type="Proteomes" id="UP000321621">
    <property type="component" value="Unassembled WGS sequence"/>
</dbReference>
<sequence length="420" mass="49122">MIENPFTSKTFTNIWVKFFGGHQNTSKFSGIEGIQFIKGNWGIYHNLGKTHTKGMFYSIENPISLQGKTCLIYDVPSYFKCPGPNVPESTTLLKIRQYPGFLIELDQFKDLQDYMRHKFQKSSRYKLNKYQKRLNECFDIKPVMHDAALNLDEFNKIFEKFRSLLVKRFEGKGEHNNNLDIEEWEFYKNVAFPMIQEKKAGLFVVYNDGEPIAITLNYFSGDIIFDAITVFDIDYAKFNLGSINIMFLIQWGIKNGYKILDFSKGYFDYKTRWATKKYDFEYHILYGTKSILSKIKGKSLATLLKLKQYLREKNLNHLLNKIRFAIQPKEKSEPNAINGRTKKFIFKDYDDSNGLPLGKETVVTPETRALLFEFLYLFGENSREVEIYKLKDSDNLFVFMGKNIKKMAVAINDPLPPNYV</sequence>
<comment type="caution">
    <text evidence="2">The sequence shown here is derived from an EMBL/GenBank/DDBJ whole genome shotgun (WGS) entry which is preliminary data.</text>
</comment>
<dbReference type="SUPFAM" id="SSF55729">
    <property type="entry name" value="Acyl-CoA N-acyltransferases (Nat)"/>
    <property type="match status" value="1"/>
</dbReference>
<keyword evidence="5" id="KW-1185">Reference proteome</keyword>
<dbReference type="GO" id="GO:0016740">
    <property type="term" value="F:transferase activity"/>
    <property type="evidence" value="ECO:0007669"/>
    <property type="project" value="UniProtKB-KW"/>
</dbReference>
<dbReference type="Pfam" id="PF13480">
    <property type="entry name" value="Acetyltransf_6"/>
    <property type="match status" value="1"/>
</dbReference>
<dbReference type="OrthoDB" id="1422531at2"/>
<dbReference type="InterPro" id="IPR016181">
    <property type="entry name" value="Acyl_CoA_acyltransferase"/>
</dbReference>
<evidence type="ECO:0000313" key="4">
    <source>
        <dbReference type="Proteomes" id="UP000266691"/>
    </source>
</evidence>
<reference evidence="2 4" key="1">
    <citation type="submission" date="2018-08" db="EMBL/GenBank/DDBJ databases">
        <title>Proposal of Muricauda 72 sp.nov. and Muricauda NH166 sp.nov., isolated from seawater.</title>
        <authorList>
            <person name="Cheng H."/>
            <person name="Wu Y.-H."/>
            <person name="Guo L.-L."/>
            <person name="Xu X.-W."/>
        </authorList>
    </citation>
    <scope>NUCLEOTIDE SEQUENCE [LARGE SCALE GENOMIC DNA]</scope>
    <source>
        <strain evidence="2 4">72</strain>
    </source>
</reference>
<organism evidence="2 4">
    <name type="scientific">Flagellimonas pelagia</name>
    <dbReference type="NCBI Taxonomy" id="2306998"/>
    <lineage>
        <taxon>Bacteria</taxon>
        <taxon>Pseudomonadati</taxon>
        <taxon>Bacteroidota</taxon>
        <taxon>Flavobacteriia</taxon>
        <taxon>Flavobacteriales</taxon>
        <taxon>Flavobacteriaceae</taxon>
        <taxon>Flagellimonas</taxon>
    </lineage>
</organism>
<evidence type="ECO:0000313" key="3">
    <source>
        <dbReference type="EMBL" id="TXJ91044.1"/>
    </source>
</evidence>
<gene>
    <name evidence="2" type="ORF">D2V05_18875</name>
    <name evidence="3" type="ORF">FQ017_18715</name>
</gene>